<protein>
    <submittedName>
        <fullName evidence="1">Uncharacterized protein</fullName>
    </submittedName>
</protein>
<keyword evidence="2" id="KW-1185">Reference proteome</keyword>
<reference evidence="1 2" key="1">
    <citation type="submission" date="2024-09" db="EMBL/GenBank/DDBJ databases">
        <authorList>
            <person name="Lee S.D."/>
        </authorList>
    </citation>
    <scope>NUCLEOTIDE SEQUENCE [LARGE SCALE GENOMIC DNA]</scope>
    <source>
        <strain evidence="1 2">N8-3</strain>
    </source>
</reference>
<comment type="caution">
    <text evidence="1">The sequence shown here is derived from an EMBL/GenBank/DDBJ whole genome shotgun (WGS) entry which is preliminary data.</text>
</comment>
<evidence type="ECO:0000313" key="1">
    <source>
        <dbReference type="EMBL" id="MFC1420968.1"/>
    </source>
</evidence>
<dbReference type="Proteomes" id="UP001592531">
    <property type="component" value="Unassembled WGS sequence"/>
</dbReference>
<gene>
    <name evidence="1" type="ORF">ACEZDE_30625</name>
</gene>
<accession>A0ABV6W4X3</accession>
<evidence type="ECO:0000313" key="2">
    <source>
        <dbReference type="Proteomes" id="UP001592531"/>
    </source>
</evidence>
<proteinExistence type="predicted"/>
<dbReference type="EMBL" id="JBHFAB010000032">
    <property type="protein sequence ID" value="MFC1420968.1"/>
    <property type="molecule type" value="Genomic_DNA"/>
</dbReference>
<organism evidence="1 2">
    <name type="scientific">Streptacidiphilus cavernicola</name>
    <dbReference type="NCBI Taxonomy" id="3342716"/>
    <lineage>
        <taxon>Bacteria</taxon>
        <taxon>Bacillati</taxon>
        <taxon>Actinomycetota</taxon>
        <taxon>Actinomycetes</taxon>
        <taxon>Kitasatosporales</taxon>
        <taxon>Streptomycetaceae</taxon>
        <taxon>Streptacidiphilus</taxon>
    </lineage>
</organism>
<name>A0ABV6W4X3_9ACTN</name>
<dbReference type="RefSeq" id="WP_380543257.1">
    <property type="nucleotide sequence ID" value="NZ_JBHFAB010000032.1"/>
</dbReference>
<sequence length="198" mass="20795">MSLSMPQPPAAALRAVIGALDSPSAVRAVRTAAMRRRTGVLIPSHPLPVHLLEPVPAPSGPDGTVAALTAAPRTGWRFLIRDDEEIVAAADTRETPDGPVFSHFAEGPYPLATLRALHQAQAHIAGSPTVFLPRLLSVPGHYMTALWLHPVLDRSGAADLLIPLAPAPLGVTAHLPYDAQRLLSSLSLGSGQLLTATH</sequence>